<dbReference type="InterPro" id="IPR050570">
    <property type="entry name" value="Cell_wall_metabolism_enzyme"/>
</dbReference>
<keyword evidence="1" id="KW-0812">Transmembrane</keyword>
<dbReference type="InterPro" id="IPR011055">
    <property type="entry name" value="Dup_hybrid_motif"/>
</dbReference>
<protein>
    <submittedName>
        <fullName evidence="3">M23 family metallopeptidase</fullName>
        <ecNumber evidence="3">3.4.24.-</ecNumber>
    </submittedName>
</protein>
<keyword evidence="3" id="KW-0378">Hydrolase</keyword>
<sequence>MDPVTATKLGIQAALFVKNHWRKIIVVICGIMFLFIGLFSSVVNITSSVGADDEVVELYKEVAEESGLYWPDLLLYHAVMLYNDFTNVTIEDVRKAAKEIVKYELVVTNLETDFTQIYTYKFDQFYDDLINHWGVPIDEKKEKLTIKELAEYGHQITRPKYKFELNILYYSITDPEIWHNLTSDQVQLYEALSQALPYQFGLVPMDGDGGSTIPGQPPGSRPPDIDVDFAWPAPDLTGISSNFGERVDPINGKKDFHTGVDLNLPGDADIGKDVIASADGVVYQVVKDASGACGYNIRIKHGGDVQTRYCHLSAIFVKPGQEVEQGDVIGSAGKTGRVTGAHLHFEMKYKGVLVDPLPYIISTRP</sequence>
<geneLocation type="plasmid" evidence="3 4">
    <name>pBbsI</name>
</geneLocation>
<dbReference type="RefSeq" id="WP_310774743.1">
    <property type="nucleotide sequence ID" value="NZ_CP134052.1"/>
</dbReference>
<keyword evidence="3" id="KW-0614">Plasmid</keyword>
<dbReference type="EC" id="3.4.24.-" evidence="3"/>
<feature type="domain" description="M23ase beta-sheet core" evidence="2">
    <location>
        <begin position="256"/>
        <end position="356"/>
    </location>
</feature>
<evidence type="ECO:0000313" key="3">
    <source>
        <dbReference type="EMBL" id="WNC17949.1"/>
    </source>
</evidence>
<keyword evidence="1" id="KW-0472">Membrane</keyword>
<proteinExistence type="predicted"/>
<name>A0ABY9TCW1_BREBE</name>
<reference evidence="3 4" key="1">
    <citation type="submission" date="2023-09" db="EMBL/GenBank/DDBJ databases">
        <title>Complete Genome and Methylome dissection of Bacillus brevis NEB573 original source of BbsI restriction endonuclease.</title>
        <authorList>
            <person name="Fomenkov A."/>
            <person name="Roberts R.D."/>
        </authorList>
    </citation>
    <scope>NUCLEOTIDE SEQUENCE [LARGE SCALE GENOMIC DNA]</scope>
    <source>
        <strain evidence="3 4">NEB573</strain>
        <plasmid evidence="3 4">pBbsI</plasmid>
    </source>
</reference>
<dbReference type="PANTHER" id="PTHR21666:SF270">
    <property type="entry name" value="MUREIN HYDROLASE ACTIVATOR ENVC"/>
    <property type="match status" value="1"/>
</dbReference>
<organism evidence="3 4">
    <name type="scientific">Brevibacillus brevis</name>
    <name type="common">Bacillus brevis</name>
    <dbReference type="NCBI Taxonomy" id="1393"/>
    <lineage>
        <taxon>Bacteria</taxon>
        <taxon>Bacillati</taxon>
        <taxon>Bacillota</taxon>
        <taxon>Bacilli</taxon>
        <taxon>Bacillales</taxon>
        <taxon>Paenibacillaceae</taxon>
        <taxon>Brevibacillus</taxon>
    </lineage>
</organism>
<evidence type="ECO:0000256" key="1">
    <source>
        <dbReference type="SAM" id="Phobius"/>
    </source>
</evidence>
<dbReference type="EMBL" id="CP134052">
    <property type="protein sequence ID" value="WNC17949.1"/>
    <property type="molecule type" value="Genomic_DNA"/>
</dbReference>
<dbReference type="CDD" id="cd12797">
    <property type="entry name" value="M23_peptidase"/>
    <property type="match status" value="1"/>
</dbReference>
<dbReference type="Gene3D" id="2.70.70.10">
    <property type="entry name" value="Glucose Permease (Domain IIA)"/>
    <property type="match status" value="1"/>
</dbReference>
<evidence type="ECO:0000313" key="4">
    <source>
        <dbReference type="Proteomes" id="UP001256827"/>
    </source>
</evidence>
<dbReference type="SUPFAM" id="SSF51261">
    <property type="entry name" value="Duplicated hybrid motif"/>
    <property type="match status" value="1"/>
</dbReference>
<keyword evidence="4" id="KW-1185">Reference proteome</keyword>
<accession>A0ABY9TCW1</accession>
<feature type="transmembrane region" description="Helical" evidence="1">
    <location>
        <begin position="24"/>
        <end position="43"/>
    </location>
</feature>
<dbReference type="GO" id="GO:0016787">
    <property type="term" value="F:hydrolase activity"/>
    <property type="evidence" value="ECO:0007669"/>
    <property type="project" value="UniProtKB-KW"/>
</dbReference>
<evidence type="ECO:0000259" key="2">
    <source>
        <dbReference type="Pfam" id="PF01551"/>
    </source>
</evidence>
<dbReference type="PANTHER" id="PTHR21666">
    <property type="entry name" value="PEPTIDASE-RELATED"/>
    <property type="match status" value="1"/>
</dbReference>
<dbReference type="Pfam" id="PF01551">
    <property type="entry name" value="Peptidase_M23"/>
    <property type="match status" value="1"/>
</dbReference>
<keyword evidence="1" id="KW-1133">Transmembrane helix</keyword>
<dbReference type="Proteomes" id="UP001256827">
    <property type="component" value="Plasmid pBbsI"/>
</dbReference>
<gene>
    <name evidence="3" type="ORF">RGB73_30305</name>
</gene>
<dbReference type="InterPro" id="IPR016047">
    <property type="entry name" value="M23ase_b-sheet_dom"/>
</dbReference>